<gene>
    <name evidence="6" type="ORF">GCM10023231_20070</name>
</gene>
<evidence type="ECO:0000313" key="6">
    <source>
        <dbReference type="EMBL" id="GAA4792095.1"/>
    </source>
</evidence>
<dbReference type="EMBL" id="BAABIQ010000031">
    <property type="protein sequence ID" value="GAA4792095.1"/>
    <property type="molecule type" value="Genomic_DNA"/>
</dbReference>
<proteinExistence type="predicted"/>
<feature type="transmembrane region" description="Helical" evidence="5">
    <location>
        <begin position="51"/>
        <end position="74"/>
    </location>
</feature>
<dbReference type="Pfam" id="PF13564">
    <property type="entry name" value="DoxX_2"/>
    <property type="match status" value="1"/>
</dbReference>
<dbReference type="InterPro" id="IPR032808">
    <property type="entry name" value="DoxX"/>
</dbReference>
<evidence type="ECO:0000256" key="3">
    <source>
        <dbReference type="ARBA" id="ARBA00022989"/>
    </source>
</evidence>
<reference evidence="7" key="1">
    <citation type="journal article" date="2019" name="Int. J. Syst. Evol. Microbiol.">
        <title>The Global Catalogue of Microorganisms (GCM) 10K type strain sequencing project: providing services to taxonomists for standard genome sequencing and annotation.</title>
        <authorList>
            <consortium name="The Broad Institute Genomics Platform"/>
            <consortium name="The Broad Institute Genome Sequencing Center for Infectious Disease"/>
            <person name="Wu L."/>
            <person name="Ma J."/>
        </authorList>
    </citation>
    <scope>NUCLEOTIDE SEQUENCE [LARGE SCALE GENOMIC DNA]</scope>
    <source>
        <strain evidence="7">JCM 18200</strain>
    </source>
</reference>
<feature type="transmembrane region" description="Helical" evidence="5">
    <location>
        <begin position="17"/>
        <end position="39"/>
    </location>
</feature>
<organism evidence="6 7">
    <name type="scientific">Olivibacter ginsenosidimutans</name>
    <dbReference type="NCBI Taxonomy" id="1176537"/>
    <lineage>
        <taxon>Bacteria</taxon>
        <taxon>Pseudomonadati</taxon>
        <taxon>Bacteroidota</taxon>
        <taxon>Sphingobacteriia</taxon>
        <taxon>Sphingobacteriales</taxon>
        <taxon>Sphingobacteriaceae</taxon>
        <taxon>Olivibacter</taxon>
    </lineage>
</organism>
<keyword evidence="7" id="KW-1185">Reference proteome</keyword>
<name>A0ABP9B985_9SPHI</name>
<protein>
    <submittedName>
        <fullName evidence="6">DoxX family protein</fullName>
    </submittedName>
</protein>
<evidence type="ECO:0000256" key="5">
    <source>
        <dbReference type="SAM" id="Phobius"/>
    </source>
</evidence>
<dbReference type="RefSeq" id="WP_345231634.1">
    <property type="nucleotide sequence ID" value="NZ_BAABIQ010000031.1"/>
</dbReference>
<evidence type="ECO:0000313" key="7">
    <source>
        <dbReference type="Proteomes" id="UP001501411"/>
    </source>
</evidence>
<accession>A0ABP9B985</accession>
<evidence type="ECO:0000256" key="2">
    <source>
        <dbReference type="ARBA" id="ARBA00022692"/>
    </source>
</evidence>
<comment type="caution">
    <text evidence="6">The sequence shown here is derived from an EMBL/GenBank/DDBJ whole genome shotgun (WGS) entry which is preliminary data.</text>
</comment>
<comment type="subcellular location">
    <subcellularLocation>
        <location evidence="1">Membrane</location>
        <topology evidence="1">Multi-pass membrane protein</topology>
    </subcellularLocation>
</comment>
<dbReference type="PIRSF" id="PIRSF030066">
    <property type="entry name" value="UCP030066"/>
    <property type="match status" value="1"/>
</dbReference>
<feature type="transmembrane region" description="Helical" evidence="5">
    <location>
        <begin position="107"/>
        <end position="124"/>
    </location>
</feature>
<keyword evidence="4 5" id="KW-0472">Membrane</keyword>
<evidence type="ECO:0000256" key="1">
    <source>
        <dbReference type="ARBA" id="ARBA00004141"/>
    </source>
</evidence>
<evidence type="ECO:0000256" key="4">
    <source>
        <dbReference type="ARBA" id="ARBA00023136"/>
    </source>
</evidence>
<keyword evidence="3 5" id="KW-1133">Transmembrane helix</keyword>
<sequence length="145" mass="16324">MTTKETRFASSKKVTKVIYWIATCWLSLGMLSTGIVQLIQNKDEVANITHLGYPTYLLTIIGIWKILGVVAVLIPKFPLLKEWAYAGFFFTMTGAIVSHLISGDNPTILFGPLLLLILTVISWYSRPIDRQLVSVINKNEQHEES</sequence>
<dbReference type="Proteomes" id="UP001501411">
    <property type="component" value="Unassembled WGS sequence"/>
</dbReference>
<keyword evidence="2 5" id="KW-0812">Transmembrane</keyword>
<dbReference type="InterPro" id="IPR016944">
    <property type="entry name" value="UCP030066"/>
</dbReference>
<feature type="transmembrane region" description="Helical" evidence="5">
    <location>
        <begin position="83"/>
        <end position="101"/>
    </location>
</feature>